<accession>A0A103XT31</accession>
<reference evidence="2 3" key="1">
    <citation type="journal article" date="2016" name="Sci. Rep.">
        <title>The genome sequence of the outbreeding globe artichoke constructed de novo incorporating a phase-aware low-pass sequencing strategy of F1 progeny.</title>
        <authorList>
            <person name="Scaglione D."/>
            <person name="Reyes-Chin-Wo S."/>
            <person name="Acquadro A."/>
            <person name="Froenicke L."/>
            <person name="Portis E."/>
            <person name="Beitel C."/>
            <person name="Tirone M."/>
            <person name="Mauro R."/>
            <person name="Lo Monaco A."/>
            <person name="Mauromicale G."/>
            <person name="Faccioli P."/>
            <person name="Cattivelli L."/>
            <person name="Rieseberg L."/>
            <person name="Michelmore R."/>
            <person name="Lanteri S."/>
        </authorList>
    </citation>
    <scope>NUCLEOTIDE SEQUENCE [LARGE SCALE GENOMIC DNA]</scope>
    <source>
        <strain evidence="2">2C</strain>
    </source>
</reference>
<sequence length="368" mass="40601">MYMAMPSGNVVLSDKMQFPSGGGVGLAGGGVAGSGVGWYADERDGFISWLRGEFAAANAIIDSMCHHLKSVGEPGEYDEVIGSIQQRRCNWNPVLHLQQYFSVAEVLYALQQVTWRRQQHNRGGYYDPVKVGGPGKEYKRSAGVGSRQGQGQGHKVEIALKEGHNSTVANGSSNLVKNEVLKSDEKDVTLAKYNNGSTSKFMQYVFHRQEKVFMAGAQSLLKNDSSSTHTPYQKPNVSLVAKTFVGTEMLDGKEINVVEGMKMYEELFDDSEVGKMVGLVNDLRNAGRQGKFQGKKGLMKIEFLIFGWKLSMRVSIDRRIEPIPSLFQDVIEGLMAMQVLTVKPDSCIIDIFNEVKNSLSLVLLNTTV</sequence>
<dbReference type="GO" id="GO:0006402">
    <property type="term" value="P:mRNA catabolic process"/>
    <property type="evidence" value="ECO:0007669"/>
    <property type="project" value="InterPro"/>
</dbReference>
<comment type="caution">
    <text evidence="2">The sequence shown here is derived from an EMBL/GenBank/DDBJ whole genome shotgun (WGS) entry which is preliminary data.</text>
</comment>
<proteinExistence type="inferred from homology"/>
<dbReference type="GO" id="GO:0003729">
    <property type="term" value="F:mRNA binding"/>
    <property type="evidence" value="ECO:0007669"/>
    <property type="project" value="InterPro"/>
</dbReference>
<dbReference type="PANTHER" id="PTHR31447:SF0">
    <property type="entry name" value="HYDROXYPROLINE-RICH GLYCOPROTEIN FAMILY PROTEIN"/>
    <property type="match status" value="1"/>
</dbReference>
<evidence type="ECO:0000313" key="3">
    <source>
        <dbReference type="Proteomes" id="UP000243975"/>
    </source>
</evidence>
<gene>
    <name evidence="2" type="ORF">Ccrd_001535</name>
</gene>
<dbReference type="InterPro" id="IPR037151">
    <property type="entry name" value="AlkB-like_sf"/>
</dbReference>
<comment type="similarity">
    <text evidence="1">Belongs to the alkB family.</text>
</comment>
<dbReference type="GO" id="GO:0032451">
    <property type="term" value="F:demethylase activity"/>
    <property type="evidence" value="ECO:0007669"/>
    <property type="project" value="InterPro"/>
</dbReference>
<dbReference type="STRING" id="59895.A0A103XT31"/>
<dbReference type="OMA" id="QGKFLVF"/>
<evidence type="ECO:0000256" key="1">
    <source>
        <dbReference type="ARBA" id="ARBA00007879"/>
    </source>
</evidence>
<dbReference type="Gene3D" id="2.60.120.590">
    <property type="entry name" value="Alpha-ketoglutarate-dependent dioxygenase AlkB-like"/>
    <property type="match status" value="1"/>
</dbReference>
<dbReference type="Gramene" id="KVH96381">
    <property type="protein sequence ID" value="KVH96381"/>
    <property type="gene ID" value="Ccrd_001535"/>
</dbReference>
<keyword evidence="3" id="KW-1185">Reference proteome</keyword>
<dbReference type="InterPro" id="IPR044842">
    <property type="entry name" value="ALKBH9B/ALKBH10B-like"/>
</dbReference>
<dbReference type="Proteomes" id="UP000243975">
    <property type="component" value="Unassembled WGS sequence"/>
</dbReference>
<organism evidence="2 3">
    <name type="scientific">Cynara cardunculus var. scolymus</name>
    <name type="common">Globe artichoke</name>
    <name type="synonym">Cynara scolymus</name>
    <dbReference type="NCBI Taxonomy" id="59895"/>
    <lineage>
        <taxon>Eukaryota</taxon>
        <taxon>Viridiplantae</taxon>
        <taxon>Streptophyta</taxon>
        <taxon>Embryophyta</taxon>
        <taxon>Tracheophyta</taxon>
        <taxon>Spermatophyta</taxon>
        <taxon>Magnoliopsida</taxon>
        <taxon>eudicotyledons</taxon>
        <taxon>Gunneridae</taxon>
        <taxon>Pentapetalae</taxon>
        <taxon>asterids</taxon>
        <taxon>campanulids</taxon>
        <taxon>Asterales</taxon>
        <taxon>Asteraceae</taxon>
        <taxon>Carduoideae</taxon>
        <taxon>Cardueae</taxon>
        <taxon>Carduinae</taxon>
        <taxon>Cynara</taxon>
    </lineage>
</organism>
<evidence type="ECO:0000313" key="2">
    <source>
        <dbReference type="EMBL" id="KVH96381.1"/>
    </source>
</evidence>
<name>A0A103XT31_CYNCS</name>
<dbReference type="PANTHER" id="PTHR31447">
    <property type="entry name" value="HYDROXYPROLINE-RICH GLYCOPROTEIN FAMILY PROTEIN-RELATED"/>
    <property type="match status" value="1"/>
</dbReference>
<dbReference type="EMBL" id="LEKV01004321">
    <property type="protein sequence ID" value="KVH96381.1"/>
    <property type="molecule type" value="Genomic_DNA"/>
</dbReference>
<protein>
    <submittedName>
        <fullName evidence="2">Uncharacterized protein</fullName>
    </submittedName>
</protein>
<dbReference type="AlphaFoldDB" id="A0A103XT31"/>